<dbReference type="Proteomes" id="UP001445076">
    <property type="component" value="Unassembled WGS sequence"/>
</dbReference>
<dbReference type="InterPro" id="IPR036282">
    <property type="entry name" value="Glutathione-S-Trfase_C_sf"/>
</dbReference>
<dbReference type="SUPFAM" id="SSF47616">
    <property type="entry name" value="GST C-terminal domain-like"/>
    <property type="match status" value="1"/>
</dbReference>
<name>A0AAW0YN53_CHEQU</name>
<dbReference type="InterPro" id="IPR010987">
    <property type="entry name" value="Glutathione-S-Trfase_C-like"/>
</dbReference>
<dbReference type="FunFam" id="3.40.30.10:FF:000034">
    <property type="entry name" value="glutathione S-transferase 1"/>
    <property type="match status" value="1"/>
</dbReference>
<reference evidence="5 6" key="1">
    <citation type="journal article" date="2024" name="BMC Genomics">
        <title>Genome assembly of redclaw crayfish (Cherax quadricarinatus) provides insights into its immune adaptation and hypoxia tolerance.</title>
        <authorList>
            <person name="Liu Z."/>
            <person name="Zheng J."/>
            <person name="Li H."/>
            <person name="Fang K."/>
            <person name="Wang S."/>
            <person name="He J."/>
            <person name="Zhou D."/>
            <person name="Weng S."/>
            <person name="Chi M."/>
            <person name="Gu Z."/>
            <person name="He J."/>
            <person name="Li F."/>
            <person name="Wang M."/>
        </authorList>
    </citation>
    <scope>NUCLEOTIDE SEQUENCE [LARGE SCALE GENOMIC DNA]</scope>
    <source>
        <strain evidence="5">ZL_2023a</strain>
    </source>
</reference>
<evidence type="ECO:0000313" key="5">
    <source>
        <dbReference type="EMBL" id="KAK8752995.1"/>
    </source>
</evidence>
<dbReference type="PROSITE" id="PS50404">
    <property type="entry name" value="GST_NTER"/>
    <property type="match status" value="1"/>
</dbReference>
<dbReference type="GO" id="GO:0006749">
    <property type="term" value="P:glutathione metabolic process"/>
    <property type="evidence" value="ECO:0007669"/>
    <property type="project" value="TreeGrafter"/>
</dbReference>
<dbReference type="InterPro" id="IPR004045">
    <property type="entry name" value="Glutathione_S-Trfase_N"/>
</dbReference>
<comment type="similarity">
    <text evidence="2">Belongs to the GST superfamily.</text>
</comment>
<feature type="non-terminal residue" evidence="5">
    <location>
        <position position="1"/>
    </location>
</feature>
<evidence type="ECO:0000259" key="4">
    <source>
        <dbReference type="PROSITE" id="PS50405"/>
    </source>
</evidence>
<organism evidence="5 6">
    <name type="scientific">Cherax quadricarinatus</name>
    <name type="common">Australian red claw crayfish</name>
    <dbReference type="NCBI Taxonomy" id="27406"/>
    <lineage>
        <taxon>Eukaryota</taxon>
        <taxon>Metazoa</taxon>
        <taxon>Ecdysozoa</taxon>
        <taxon>Arthropoda</taxon>
        <taxon>Crustacea</taxon>
        <taxon>Multicrustacea</taxon>
        <taxon>Malacostraca</taxon>
        <taxon>Eumalacostraca</taxon>
        <taxon>Eucarida</taxon>
        <taxon>Decapoda</taxon>
        <taxon>Pleocyemata</taxon>
        <taxon>Astacidea</taxon>
        <taxon>Parastacoidea</taxon>
        <taxon>Parastacidae</taxon>
        <taxon>Cherax</taxon>
    </lineage>
</organism>
<proteinExistence type="inferred from homology"/>
<gene>
    <name evidence="5" type="ORF">OTU49_001898</name>
</gene>
<dbReference type="PANTHER" id="PTHR43969">
    <property type="entry name" value="GLUTATHIONE S TRANSFERASE D10, ISOFORM A-RELATED"/>
    <property type="match status" value="1"/>
</dbReference>
<dbReference type="CDD" id="cd03045">
    <property type="entry name" value="GST_N_Delta_Epsilon"/>
    <property type="match status" value="1"/>
</dbReference>
<sequence length="220" mass="24393">AKITMDFYYMPISAPCRSGMLTAKAVGVELNLKHLDLFSGEHMKPEFLAINPQHVIPTLIDGDFVLWESRAICTYLISQYGKEDSLYPSDPKTRATIDRLLYFDMGTLYHRFGEYVYPVMFRGEEKVDPVKLEALHEALGWLNDFLAGHEWAVGDNVTVADNVLVASVATFEASGIDISKHANVAAWLEKCKSTLPGYAEINDPGAVAFGKMAKAKLGID</sequence>
<keyword evidence="6" id="KW-1185">Reference proteome</keyword>
<dbReference type="Pfam" id="PF02798">
    <property type="entry name" value="GST_N"/>
    <property type="match status" value="1"/>
</dbReference>
<dbReference type="SUPFAM" id="SSF52833">
    <property type="entry name" value="Thioredoxin-like"/>
    <property type="match status" value="1"/>
</dbReference>
<dbReference type="PANTHER" id="PTHR43969:SF9">
    <property type="entry name" value="GLUTATHIONE S TRANSFERASE D10, ISOFORM A-RELATED"/>
    <property type="match status" value="1"/>
</dbReference>
<comment type="caution">
    <text evidence="5">The sequence shown here is derived from an EMBL/GenBank/DDBJ whole genome shotgun (WGS) entry which is preliminary data.</text>
</comment>
<evidence type="ECO:0000256" key="1">
    <source>
        <dbReference type="ARBA" id="ARBA00011738"/>
    </source>
</evidence>
<accession>A0AAW0YN53</accession>
<dbReference type="SFLD" id="SFLDG00358">
    <property type="entry name" value="Main_(cytGST)"/>
    <property type="match status" value="1"/>
</dbReference>
<dbReference type="Gene3D" id="3.40.30.10">
    <property type="entry name" value="Glutaredoxin"/>
    <property type="match status" value="1"/>
</dbReference>
<dbReference type="PROSITE" id="PS50405">
    <property type="entry name" value="GST_CTER"/>
    <property type="match status" value="1"/>
</dbReference>
<dbReference type="GO" id="GO:0004364">
    <property type="term" value="F:glutathione transferase activity"/>
    <property type="evidence" value="ECO:0007669"/>
    <property type="project" value="TreeGrafter"/>
</dbReference>
<comment type="subunit">
    <text evidence="1">Homodimer.</text>
</comment>
<feature type="domain" description="GST C-terminal" evidence="4">
    <location>
        <begin position="90"/>
        <end position="217"/>
    </location>
</feature>
<dbReference type="FunFam" id="1.20.1050.10:FF:000007">
    <property type="entry name" value="Glutathione S-transferase 1-1"/>
    <property type="match status" value="1"/>
</dbReference>
<dbReference type="InterPro" id="IPR040079">
    <property type="entry name" value="Glutathione_S-Trfase"/>
</dbReference>
<dbReference type="Pfam" id="PF00043">
    <property type="entry name" value="GST_C"/>
    <property type="match status" value="1"/>
</dbReference>
<evidence type="ECO:0000313" key="6">
    <source>
        <dbReference type="Proteomes" id="UP001445076"/>
    </source>
</evidence>
<dbReference type="AlphaFoldDB" id="A0AAW0YN53"/>
<dbReference type="Gene3D" id="1.20.1050.10">
    <property type="match status" value="1"/>
</dbReference>
<dbReference type="InterPro" id="IPR004046">
    <property type="entry name" value="GST_C"/>
</dbReference>
<feature type="domain" description="GST N-terminal" evidence="3">
    <location>
        <begin position="3"/>
        <end position="84"/>
    </location>
</feature>
<protein>
    <submittedName>
        <fullName evidence="5">Uncharacterized protein</fullName>
    </submittedName>
</protein>
<evidence type="ECO:0000256" key="2">
    <source>
        <dbReference type="RuleBase" id="RU003494"/>
    </source>
</evidence>
<dbReference type="EMBL" id="JARKIK010000003">
    <property type="protein sequence ID" value="KAK8752995.1"/>
    <property type="molecule type" value="Genomic_DNA"/>
</dbReference>
<dbReference type="InterPro" id="IPR036249">
    <property type="entry name" value="Thioredoxin-like_sf"/>
</dbReference>
<dbReference type="SFLD" id="SFLDS00019">
    <property type="entry name" value="Glutathione_Transferase_(cytos"/>
    <property type="match status" value="1"/>
</dbReference>
<evidence type="ECO:0000259" key="3">
    <source>
        <dbReference type="PROSITE" id="PS50404"/>
    </source>
</evidence>
<dbReference type="CDD" id="cd03177">
    <property type="entry name" value="GST_C_Delta_Epsilon"/>
    <property type="match status" value="1"/>
</dbReference>
<dbReference type="SFLD" id="SFLDG01153">
    <property type="entry name" value="Main.4:_Theta-like"/>
    <property type="match status" value="1"/>
</dbReference>